<reference evidence="4" key="1">
    <citation type="submission" date="2012-12" db="EMBL/GenBank/DDBJ databases">
        <authorList>
            <person name="Hellsten U."/>
            <person name="Grimwood J."/>
            <person name="Chapman J.A."/>
            <person name="Shapiro H."/>
            <person name="Aerts A."/>
            <person name="Otillar R.P."/>
            <person name="Terry A.Y."/>
            <person name="Boore J.L."/>
            <person name="Simakov O."/>
            <person name="Marletaz F."/>
            <person name="Cho S.-J."/>
            <person name="Edsinger-Gonzales E."/>
            <person name="Havlak P."/>
            <person name="Kuo D.-H."/>
            <person name="Larsson T."/>
            <person name="Lv J."/>
            <person name="Arendt D."/>
            <person name="Savage R."/>
            <person name="Osoegawa K."/>
            <person name="de Jong P."/>
            <person name="Lindberg D.R."/>
            <person name="Seaver E.C."/>
            <person name="Weisblat D.A."/>
            <person name="Putnam N.H."/>
            <person name="Grigoriev I.V."/>
            <person name="Rokhsar D.S."/>
        </authorList>
    </citation>
    <scope>NUCLEOTIDE SEQUENCE</scope>
    <source>
        <strain evidence="4">I ESC-2004</strain>
    </source>
</reference>
<dbReference type="Pfam" id="PF13621">
    <property type="entry name" value="Cupin_8"/>
    <property type="match status" value="1"/>
</dbReference>
<reference evidence="2 4" key="2">
    <citation type="journal article" date="2013" name="Nature">
        <title>Insights into bilaterian evolution from three spiralian genomes.</title>
        <authorList>
            <person name="Simakov O."/>
            <person name="Marletaz F."/>
            <person name="Cho S.J."/>
            <person name="Edsinger-Gonzales E."/>
            <person name="Havlak P."/>
            <person name="Hellsten U."/>
            <person name="Kuo D.H."/>
            <person name="Larsson T."/>
            <person name="Lv J."/>
            <person name="Arendt D."/>
            <person name="Savage R."/>
            <person name="Osoegawa K."/>
            <person name="de Jong P."/>
            <person name="Grimwood J."/>
            <person name="Chapman J.A."/>
            <person name="Shapiro H."/>
            <person name="Aerts A."/>
            <person name="Otillar R.P."/>
            <person name="Terry A.Y."/>
            <person name="Boore J.L."/>
            <person name="Grigoriev I.V."/>
            <person name="Lindberg D.R."/>
            <person name="Seaver E.C."/>
            <person name="Weisblat D.A."/>
            <person name="Putnam N.H."/>
            <person name="Rokhsar D.S."/>
        </authorList>
    </citation>
    <scope>NUCLEOTIDE SEQUENCE</scope>
    <source>
        <strain evidence="2 4">I ESC-2004</strain>
    </source>
</reference>
<protein>
    <recommendedName>
        <fullName evidence="1">Cupin-like domain-containing protein</fullName>
    </recommendedName>
</protein>
<reference evidence="3" key="3">
    <citation type="submission" date="2015-06" db="UniProtKB">
        <authorList>
            <consortium name="EnsemblMetazoa"/>
        </authorList>
    </citation>
    <scope>IDENTIFICATION</scope>
</reference>
<dbReference type="SUPFAM" id="SSF51197">
    <property type="entry name" value="Clavaminate synthase-like"/>
    <property type="match status" value="1"/>
</dbReference>
<evidence type="ECO:0000313" key="4">
    <source>
        <dbReference type="Proteomes" id="UP000014760"/>
    </source>
</evidence>
<dbReference type="Proteomes" id="UP000014760">
    <property type="component" value="Unassembled WGS sequence"/>
</dbReference>
<sequence length="246" mass="27648">MEHEQCLVDVADVLLDVVRPPVDCGICRGITSVDTVSKLSPELFEMKYAYSGRPVVITDATVGWSATKTFSFDFFKGIYGEDSPVLQPSEVQCQFFPYKTDFKNLAEVFNMSAERAQMKDGTKPWYIGWSNCDSSAANILRGHYTRPYFLPSSAESSKTDWIFMGSKGYGAHMHIDNVGNPSWQAQITGTKVWTLEPPPECYHECVRSIQVTVHPGDIIVLDTNRWFHSTLITSDEMSIVIGSEYD</sequence>
<name>R7V5I5_CAPTE</name>
<feature type="domain" description="Cupin-like" evidence="1">
    <location>
        <begin position="41"/>
        <end position="200"/>
    </location>
</feature>
<organism evidence="2">
    <name type="scientific">Capitella teleta</name>
    <name type="common">Polychaete worm</name>
    <dbReference type="NCBI Taxonomy" id="283909"/>
    <lineage>
        <taxon>Eukaryota</taxon>
        <taxon>Metazoa</taxon>
        <taxon>Spiralia</taxon>
        <taxon>Lophotrochozoa</taxon>
        <taxon>Annelida</taxon>
        <taxon>Polychaeta</taxon>
        <taxon>Sedentaria</taxon>
        <taxon>Scolecida</taxon>
        <taxon>Capitellidae</taxon>
        <taxon>Capitella</taxon>
    </lineage>
</organism>
<dbReference type="AlphaFoldDB" id="R7V5I5"/>
<dbReference type="EMBL" id="KB297016">
    <property type="protein sequence ID" value="ELU11050.1"/>
    <property type="molecule type" value="Genomic_DNA"/>
</dbReference>
<evidence type="ECO:0000313" key="2">
    <source>
        <dbReference type="EMBL" id="ELU11050.1"/>
    </source>
</evidence>
<dbReference type="PANTHER" id="PTHR12480:SF19">
    <property type="entry name" value="CUPIN-LIKE DOMAIN-CONTAINING PROTEIN"/>
    <property type="match status" value="1"/>
</dbReference>
<keyword evidence="4" id="KW-1185">Reference proteome</keyword>
<evidence type="ECO:0000313" key="3">
    <source>
        <dbReference type="EnsemblMetazoa" id="CapteP142276"/>
    </source>
</evidence>
<dbReference type="InterPro" id="IPR050910">
    <property type="entry name" value="JMJD6_ArgDemeth/LysHydrox"/>
</dbReference>
<dbReference type="STRING" id="283909.R7V5I5"/>
<dbReference type="OrthoDB" id="10063099at2759"/>
<dbReference type="OMA" id="EPPRECH"/>
<dbReference type="PANTHER" id="PTHR12480">
    <property type="entry name" value="ARGININE DEMETHYLASE AND LYSYL-HYDROXYLASE JMJD"/>
    <property type="match status" value="1"/>
</dbReference>
<evidence type="ECO:0000259" key="1">
    <source>
        <dbReference type="Pfam" id="PF13621"/>
    </source>
</evidence>
<dbReference type="GO" id="GO:0016706">
    <property type="term" value="F:2-oxoglutarate-dependent dioxygenase activity"/>
    <property type="evidence" value="ECO:0007669"/>
    <property type="project" value="TreeGrafter"/>
</dbReference>
<proteinExistence type="predicted"/>
<dbReference type="InterPro" id="IPR041667">
    <property type="entry name" value="Cupin_8"/>
</dbReference>
<dbReference type="EMBL" id="AMQN01005862">
    <property type="status" value="NOT_ANNOTATED_CDS"/>
    <property type="molecule type" value="Genomic_DNA"/>
</dbReference>
<dbReference type="EnsemblMetazoa" id="CapteT142276">
    <property type="protein sequence ID" value="CapteP142276"/>
    <property type="gene ID" value="CapteG142276"/>
</dbReference>
<gene>
    <name evidence="2" type="ORF">CAPTEDRAFT_142276</name>
</gene>
<accession>R7V5I5</accession>
<dbReference type="HOGENOM" id="CLU_068137_2_0_1"/>
<dbReference type="Gene3D" id="2.60.120.650">
    <property type="entry name" value="Cupin"/>
    <property type="match status" value="1"/>
</dbReference>